<feature type="domain" description="Luciferase-like" evidence="7">
    <location>
        <begin position="21"/>
        <end position="349"/>
    </location>
</feature>
<name>A0A4Q9QWX0_9GAMM</name>
<evidence type="ECO:0000256" key="4">
    <source>
        <dbReference type="ARBA" id="ARBA00023033"/>
    </source>
</evidence>
<keyword evidence="1 6" id="KW-0285">Flavoprotein</keyword>
<feature type="binding site" evidence="6">
    <location>
        <position position="152"/>
    </location>
    <ligand>
        <name>FMN</name>
        <dbReference type="ChEBI" id="CHEBI:58210"/>
    </ligand>
</feature>
<dbReference type="PANTHER" id="PTHR30011:SF16">
    <property type="entry name" value="C2H2 FINGER DOMAIN TRANSCRIPTION FACTOR (EUROFUNG)-RELATED"/>
    <property type="match status" value="1"/>
</dbReference>
<comment type="similarity">
    <text evidence="5">Belongs to the NtaA/SnaA/DszA monooxygenase family.</text>
</comment>
<evidence type="ECO:0000259" key="7">
    <source>
        <dbReference type="Pfam" id="PF00296"/>
    </source>
</evidence>
<dbReference type="CDD" id="cd01095">
    <property type="entry name" value="Nitrilotriacetate_monoxgenase"/>
    <property type="match status" value="1"/>
</dbReference>
<accession>A0A4Q9QWX0</accession>
<dbReference type="InterPro" id="IPR016215">
    <property type="entry name" value="NTA_MOA"/>
</dbReference>
<dbReference type="SUPFAM" id="SSF51679">
    <property type="entry name" value="Bacterial luciferase-like"/>
    <property type="match status" value="1"/>
</dbReference>
<evidence type="ECO:0000256" key="1">
    <source>
        <dbReference type="ARBA" id="ARBA00022630"/>
    </source>
</evidence>
<organism evidence="8 9">
    <name type="scientific">Stutzerimonas kirkiae</name>
    <dbReference type="NCBI Taxonomy" id="2211392"/>
    <lineage>
        <taxon>Bacteria</taxon>
        <taxon>Pseudomonadati</taxon>
        <taxon>Pseudomonadota</taxon>
        <taxon>Gammaproteobacteria</taxon>
        <taxon>Pseudomonadales</taxon>
        <taxon>Pseudomonadaceae</taxon>
        <taxon>Stutzerimonas</taxon>
    </lineage>
</organism>
<dbReference type="EMBL" id="QJUP01000043">
    <property type="protein sequence ID" value="TBU87990.1"/>
    <property type="molecule type" value="Genomic_DNA"/>
</dbReference>
<keyword evidence="4 8" id="KW-0503">Monooxygenase</keyword>
<feature type="binding site" evidence="6">
    <location>
        <position position="185"/>
    </location>
    <ligand>
        <name>FMN</name>
        <dbReference type="ChEBI" id="CHEBI:58210"/>
    </ligand>
</feature>
<dbReference type="OrthoDB" id="6764283at2"/>
<evidence type="ECO:0000313" key="9">
    <source>
        <dbReference type="Proteomes" id="UP000292639"/>
    </source>
</evidence>
<keyword evidence="3" id="KW-0560">Oxidoreductase</keyword>
<dbReference type="Pfam" id="PF00296">
    <property type="entry name" value="Bac_luciferase"/>
    <property type="match status" value="1"/>
</dbReference>
<reference evidence="8 9" key="1">
    <citation type="submission" date="2018-06" db="EMBL/GenBank/DDBJ databases">
        <title>Three novel Pseudomonas species isolated from symptomatic oak.</title>
        <authorList>
            <person name="Bueno-Gonzalez V."/>
            <person name="Brady C."/>
        </authorList>
    </citation>
    <scope>NUCLEOTIDE SEQUENCE [LARGE SCALE GENOMIC DNA]</scope>
    <source>
        <strain evidence="8 9">P17C</strain>
    </source>
</reference>
<keyword evidence="9" id="KW-1185">Reference proteome</keyword>
<keyword evidence="2 6" id="KW-0288">FMN</keyword>
<dbReference type="RefSeq" id="WP_131186203.1">
    <property type="nucleotide sequence ID" value="NZ_QJUO01000053.1"/>
</dbReference>
<dbReference type="PIRSF" id="PIRSF000337">
    <property type="entry name" value="NTA_MOA"/>
    <property type="match status" value="1"/>
</dbReference>
<evidence type="ECO:0000256" key="2">
    <source>
        <dbReference type="ARBA" id="ARBA00022643"/>
    </source>
</evidence>
<evidence type="ECO:0000256" key="6">
    <source>
        <dbReference type="PIRSR" id="PIRSR000337-1"/>
    </source>
</evidence>
<dbReference type="InterPro" id="IPR051260">
    <property type="entry name" value="Diverse_substr_monoxygenases"/>
</dbReference>
<dbReference type="GO" id="GO:0004497">
    <property type="term" value="F:monooxygenase activity"/>
    <property type="evidence" value="ECO:0007669"/>
    <property type="project" value="UniProtKB-KW"/>
</dbReference>
<dbReference type="Gene3D" id="3.20.20.30">
    <property type="entry name" value="Luciferase-like domain"/>
    <property type="match status" value="1"/>
</dbReference>
<evidence type="ECO:0000256" key="5">
    <source>
        <dbReference type="ARBA" id="ARBA00033748"/>
    </source>
</evidence>
<dbReference type="InterPro" id="IPR011251">
    <property type="entry name" value="Luciferase-like_dom"/>
</dbReference>
<dbReference type="Proteomes" id="UP000292639">
    <property type="component" value="Unassembled WGS sequence"/>
</dbReference>
<feature type="binding site" evidence="6">
    <location>
        <position position="156"/>
    </location>
    <ligand>
        <name>FMN</name>
        <dbReference type="ChEBI" id="CHEBI:58210"/>
    </ligand>
</feature>
<dbReference type="GO" id="GO:0016705">
    <property type="term" value="F:oxidoreductase activity, acting on paired donors, with incorporation or reduction of molecular oxygen"/>
    <property type="evidence" value="ECO:0007669"/>
    <property type="project" value="InterPro"/>
</dbReference>
<dbReference type="PANTHER" id="PTHR30011">
    <property type="entry name" value="ALKANESULFONATE MONOOXYGENASE-RELATED"/>
    <property type="match status" value="1"/>
</dbReference>
<evidence type="ECO:0000313" key="8">
    <source>
        <dbReference type="EMBL" id="TBU87990.1"/>
    </source>
</evidence>
<dbReference type="InterPro" id="IPR036661">
    <property type="entry name" value="Luciferase-like_sf"/>
</dbReference>
<comment type="caution">
    <text evidence="8">The sequence shown here is derived from an EMBL/GenBank/DDBJ whole genome shotgun (WGS) entry which is preliminary data.</text>
</comment>
<dbReference type="AlphaFoldDB" id="A0A4Q9QWX0"/>
<proteinExistence type="inferred from homology"/>
<feature type="binding site" evidence="6">
    <location>
        <position position="60"/>
    </location>
    <ligand>
        <name>FMN</name>
        <dbReference type="ChEBI" id="CHEBI:58210"/>
    </ligand>
</feature>
<gene>
    <name evidence="8" type="ORF">DNJ96_18635</name>
</gene>
<feature type="binding site" evidence="6">
    <location>
        <position position="102"/>
    </location>
    <ligand>
        <name>FMN</name>
        <dbReference type="ChEBI" id="CHEBI:58210"/>
    </ligand>
</feature>
<protein>
    <submittedName>
        <fullName evidence="8">Nitrilotriacetate monooxygenase</fullName>
    </submittedName>
</protein>
<sequence length="407" mass="44770">MTARTHETLHLNAFLMATGHHVAGWRHPDASADGGLDIEHYRRLARTAEQGCFDAIFLSDTLAMLPGEPQALSRMARTEHFEPLTLLAALAATTRHIGLIATVTTSYNDVRSVAASFSSLQAISGNRCGWNLVTSSNAREAANFGREQHFAHAERYGLAERFRAQVQAHWAEQGGAPVQVLAGDSEAGRDFAARYAEVLFTARPSFESARSFYLDVKGRMAAHGRTPGQLKIMPGILPIIGDTASEAQERHEQLQALIQPEVGLSLLSDVAGGTDLSRYPLDGPLPELPLTESGRSRQQLLVEMAHAERLSIRQLYLRIARARGHLAVVGTATQIADQMEHWFRQYGADGFNVMPAWLPGGLDDFVQRVIPELQRRGLFRSHYTGQSLRERFGLAGPENVNEELVHG</sequence>
<evidence type="ECO:0000256" key="3">
    <source>
        <dbReference type="ARBA" id="ARBA00023002"/>
    </source>
</evidence>